<evidence type="ECO:0000256" key="1">
    <source>
        <dbReference type="SAM" id="Phobius"/>
    </source>
</evidence>
<keyword evidence="1" id="KW-0472">Membrane</keyword>
<evidence type="ECO:0008006" key="5">
    <source>
        <dbReference type="Google" id="ProtNLM"/>
    </source>
</evidence>
<dbReference type="EMBL" id="BSPX01000049">
    <property type="protein sequence ID" value="GLT23478.1"/>
    <property type="molecule type" value="Genomic_DNA"/>
</dbReference>
<gene>
    <name evidence="3" type="ORF">GCM10007933_29450</name>
</gene>
<dbReference type="Proteomes" id="UP001157167">
    <property type="component" value="Unassembled WGS sequence"/>
</dbReference>
<proteinExistence type="predicted"/>
<feature type="signal peptide" evidence="2">
    <location>
        <begin position="1"/>
        <end position="31"/>
    </location>
</feature>
<keyword evidence="4" id="KW-1185">Reference proteome</keyword>
<keyword evidence="1" id="KW-1133">Transmembrane helix</keyword>
<accession>A0ABQ6FCX7</accession>
<reference evidence="4" key="1">
    <citation type="journal article" date="2019" name="Int. J. Syst. Evol. Microbiol.">
        <title>The Global Catalogue of Microorganisms (GCM) 10K type strain sequencing project: providing services to taxonomists for standard genome sequencing and annotation.</title>
        <authorList>
            <consortium name="The Broad Institute Genomics Platform"/>
            <consortium name="The Broad Institute Genome Sequencing Center for Infectious Disease"/>
            <person name="Wu L."/>
            <person name="Ma J."/>
        </authorList>
    </citation>
    <scope>NUCLEOTIDE SEQUENCE [LARGE SCALE GENOMIC DNA]</scope>
    <source>
        <strain evidence="4">NBRC 102407</strain>
    </source>
</reference>
<feature type="transmembrane region" description="Helical" evidence="1">
    <location>
        <begin position="168"/>
        <end position="190"/>
    </location>
</feature>
<evidence type="ECO:0000313" key="4">
    <source>
        <dbReference type="Proteomes" id="UP001157167"/>
    </source>
</evidence>
<dbReference type="RefSeq" id="WP_284188685.1">
    <property type="nucleotide sequence ID" value="NZ_BSPX01000049.1"/>
</dbReference>
<keyword evidence="1" id="KW-0812">Transmembrane</keyword>
<comment type="caution">
    <text evidence="3">The sequence shown here is derived from an EMBL/GenBank/DDBJ whole genome shotgun (WGS) entry which is preliminary data.</text>
</comment>
<keyword evidence="2" id="KW-0732">Signal</keyword>
<feature type="chain" id="PRO_5045044103" description="PEP-CTERM protein-sorting domain-containing protein" evidence="2">
    <location>
        <begin position="32"/>
        <end position="217"/>
    </location>
</feature>
<evidence type="ECO:0000256" key="2">
    <source>
        <dbReference type="SAM" id="SignalP"/>
    </source>
</evidence>
<evidence type="ECO:0000313" key="3">
    <source>
        <dbReference type="EMBL" id="GLT23478.1"/>
    </source>
</evidence>
<name>A0ABQ6FCX7_9RHOO</name>
<sequence length="217" mass="22447">MTLLNPFSSIFRRLCPALLALACMMPLPALSVVAGPAVHLPVAVADGSFRFDVAVVPGETFYIDPYVAVGYTYAIGAGDPNFRSVLLPAGIGDGLYDLFGFDSAGALQLLAGDLAGGVTYDFGAAGVDRFQVTGIEVSAGLDPADPTAFVTGLGFTGAGRFSGTQTPVVVAVTEPAIGTLLLLGMGLLALSRRRMGTGARRNIAGAKLTKRFFRSRL</sequence>
<protein>
    <recommendedName>
        <fullName evidence="5">PEP-CTERM protein-sorting domain-containing protein</fullName>
    </recommendedName>
</protein>
<organism evidence="3 4">
    <name type="scientific">Zoogloea oryzae</name>
    <dbReference type="NCBI Taxonomy" id="310767"/>
    <lineage>
        <taxon>Bacteria</taxon>
        <taxon>Pseudomonadati</taxon>
        <taxon>Pseudomonadota</taxon>
        <taxon>Betaproteobacteria</taxon>
        <taxon>Rhodocyclales</taxon>
        <taxon>Zoogloeaceae</taxon>
        <taxon>Zoogloea</taxon>
    </lineage>
</organism>